<protein>
    <submittedName>
        <fullName evidence="2">Glucosamine-6-phosphate deaminase</fullName>
    </submittedName>
</protein>
<dbReference type="GO" id="GO:0019262">
    <property type="term" value="P:N-acetylneuraminate catabolic process"/>
    <property type="evidence" value="ECO:0007669"/>
    <property type="project" value="TreeGrafter"/>
</dbReference>
<dbReference type="Proteomes" id="UP000253383">
    <property type="component" value="Unassembled WGS sequence"/>
</dbReference>
<feature type="domain" description="Glucosamine/galactosamine-6-phosphate isomerase" evidence="1">
    <location>
        <begin position="8"/>
        <end position="225"/>
    </location>
</feature>
<sequence>MNILISKTSEELGTIAGKETADIIRQAIADRGQANIILGTGTSQFATLEQLIREDIDWSRVVMFHLDEYIGLPISHPASFRKYLQERFLAKVSPLKASYLIDGEIDPQEEIRHLGDFIRLHPIDVALVGIGENGHLAFNDPPADFETEEPYLIVDLDTACRRQQFNEGWFPSLEDVPAQAISMSVRQIMKSRHIICSVPDARKAQATKDTLEQPISPLFPASILRSHPACSLYLDESSAHLLAVETGQKEG</sequence>
<dbReference type="PANTHER" id="PTHR11280:SF6">
    <property type="entry name" value="GLUCOSAMINE-6-PHOSPHATE ISOMERASE NAGB"/>
    <property type="match status" value="1"/>
</dbReference>
<dbReference type="OrthoDB" id="9791139at2"/>
<dbReference type="AlphaFoldDB" id="A0A368JLP6"/>
<dbReference type="GO" id="GO:0005975">
    <property type="term" value="P:carbohydrate metabolic process"/>
    <property type="evidence" value="ECO:0007669"/>
    <property type="project" value="InterPro"/>
</dbReference>
<evidence type="ECO:0000313" key="3">
    <source>
        <dbReference type="Proteomes" id="UP000253383"/>
    </source>
</evidence>
<comment type="caution">
    <text evidence="2">The sequence shown here is derived from an EMBL/GenBank/DDBJ whole genome shotgun (WGS) entry which is preliminary data.</text>
</comment>
<keyword evidence="3" id="KW-1185">Reference proteome</keyword>
<gene>
    <name evidence="2" type="ORF">DUE52_19575</name>
</gene>
<dbReference type="InterPro" id="IPR037171">
    <property type="entry name" value="NagB/RpiA_transferase-like"/>
</dbReference>
<name>A0A368JLP6_9BACT</name>
<dbReference type="PANTHER" id="PTHR11280">
    <property type="entry name" value="GLUCOSAMINE-6-PHOSPHATE ISOMERASE"/>
    <property type="match status" value="1"/>
</dbReference>
<accession>A0A368JLP6</accession>
<dbReference type="RefSeq" id="WP_114407791.1">
    <property type="nucleotide sequence ID" value="NZ_QOWE01000016.1"/>
</dbReference>
<dbReference type="GO" id="GO:0005737">
    <property type="term" value="C:cytoplasm"/>
    <property type="evidence" value="ECO:0007669"/>
    <property type="project" value="TreeGrafter"/>
</dbReference>
<reference evidence="2 3" key="1">
    <citation type="submission" date="2018-07" db="EMBL/GenBank/DDBJ databases">
        <title>Genome analysis of Larkinella rosea.</title>
        <authorList>
            <person name="Zhou Z."/>
            <person name="Wang G."/>
        </authorList>
    </citation>
    <scope>NUCLEOTIDE SEQUENCE [LARGE SCALE GENOMIC DNA]</scope>
    <source>
        <strain evidence="3">zzj9</strain>
    </source>
</reference>
<dbReference type="GO" id="GO:0042802">
    <property type="term" value="F:identical protein binding"/>
    <property type="evidence" value="ECO:0007669"/>
    <property type="project" value="TreeGrafter"/>
</dbReference>
<dbReference type="InterPro" id="IPR004547">
    <property type="entry name" value="Glucosamine6P_isomerase"/>
</dbReference>
<dbReference type="GO" id="GO:0006046">
    <property type="term" value="P:N-acetylglucosamine catabolic process"/>
    <property type="evidence" value="ECO:0007669"/>
    <property type="project" value="TreeGrafter"/>
</dbReference>
<dbReference type="GO" id="GO:0004342">
    <property type="term" value="F:glucosamine-6-phosphate deaminase activity"/>
    <property type="evidence" value="ECO:0007669"/>
    <property type="project" value="InterPro"/>
</dbReference>
<evidence type="ECO:0000313" key="2">
    <source>
        <dbReference type="EMBL" id="RCR67986.1"/>
    </source>
</evidence>
<dbReference type="SUPFAM" id="SSF100950">
    <property type="entry name" value="NagB/RpiA/CoA transferase-like"/>
    <property type="match status" value="1"/>
</dbReference>
<dbReference type="Gene3D" id="3.40.50.1360">
    <property type="match status" value="1"/>
</dbReference>
<organism evidence="2 3">
    <name type="scientific">Larkinella punicea</name>
    <dbReference type="NCBI Taxonomy" id="2315727"/>
    <lineage>
        <taxon>Bacteria</taxon>
        <taxon>Pseudomonadati</taxon>
        <taxon>Bacteroidota</taxon>
        <taxon>Cytophagia</taxon>
        <taxon>Cytophagales</taxon>
        <taxon>Spirosomataceae</taxon>
        <taxon>Larkinella</taxon>
    </lineage>
</organism>
<dbReference type="GO" id="GO:0006043">
    <property type="term" value="P:glucosamine catabolic process"/>
    <property type="evidence" value="ECO:0007669"/>
    <property type="project" value="TreeGrafter"/>
</dbReference>
<dbReference type="EMBL" id="QOWE01000016">
    <property type="protein sequence ID" value="RCR67986.1"/>
    <property type="molecule type" value="Genomic_DNA"/>
</dbReference>
<dbReference type="Pfam" id="PF01182">
    <property type="entry name" value="Glucosamine_iso"/>
    <property type="match status" value="1"/>
</dbReference>
<dbReference type="InterPro" id="IPR006148">
    <property type="entry name" value="Glc/Gal-6P_isomerase"/>
</dbReference>
<evidence type="ECO:0000259" key="1">
    <source>
        <dbReference type="Pfam" id="PF01182"/>
    </source>
</evidence>
<proteinExistence type="predicted"/>
<dbReference type="CDD" id="cd01399">
    <property type="entry name" value="GlcN6P_deaminase"/>
    <property type="match status" value="1"/>
</dbReference>